<dbReference type="Proteomes" id="UP001163831">
    <property type="component" value="Chromosome"/>
</dbReference>
<name>A0ABY6GK34_9PROT</name>
<gene>
    <name evidence="2" type="ORF">N5W20_08430</name>
</gene>
<evidence type="ECO:0000256" key="1">
    <source>
        <dbReference type="SAM" id="MobiDB-lite"/>
    </source>
</evidence>
<feature type="compositionally biased region" description="Polar residues" evidence="1">
    <location>
        <begin position="1"/>
        <end position="15"/>
    </location>
</feature>
<keyword evidence="3" id="KW-1185">Reference proteome</keyword>
<protein>
    <submittedName>
        <fullName evidence="2">Uncharacterized protein</fullName>
    </submittedName>
</protein>
<dbReference type="RefSeq" id="WP_319806697.1">
    <property type="nucleotide sequence ID" value="NZ_CP107052.1"/>
</dbReference>
<evidence type="ECO:0000313" key="3">
    <source>
        <dbReference type="Proteomes" id="UP001163831"/>
    </source>
</evidence>
<evidence type="ECO:0000313" key="2">
    <source>
        <dbReference type="EMBL" id="UYH51103.1"/>
    </source>
</evidence>
<proteinExistence type="predicted"/>
<reference evidence="2" key="1">
    <citation type="submission" date="2022-10" db="EMBL/GenBank/DDBJ databases">
        <title>Candidatus Kirkpatrella diaphorinas gen. nov., sp. nov., an uncultured endosymbiont identified in a population of Diaphorina citri from Hawaii.</title>
        <authorList>
            <person name="Henry E.M."/>
            <person name="Carlson C.R."/>
            <person name="Kuo Y.-W."/>
        </authorList>
    </citation>
    <scope>NUCLEOTIDE SEQUENCE</scope>
    <source>
        <strain evidence="2">CADCRV1</strain>
    </source>
</reference>
<feature type="compositionally biased region" description="Basic residues" evidence="1">
    <location>
        <begin position="33"/>
        <end position="45"/>
    </location>
</feature>
<sequence>MTQPVKPSPALSQKASSDREARLAREAAALRANLRKRKQQVRARATKAPEDEESGDVPHPASMREPHQAGS</sequence>
<organism evidence="2 3">
    <name type="scientific">Candidatus Kirkpatrickella diaphorinae</name>
    <dbReference type="NCBI Taxonomy" id="2984322"/>
    <lineage>
        <taxon>Bacteria</taxon>
        <taxon>Pseudomonadati</taxon>
        <taxon>Pseudomonadota</taxon>
        <taxon>Alphaproteobacteria</taxon>
        <taxon>Acetobacterales</taxon>
        <taxon>Acetobacteraceae</taxon>
        <taxon>Candidatus Kirkpatrickella</taxon>
    </lineage>
</organism>
<dbReference type="EMBL" id="CP107052">
    <property type="protein sequence ID" value="UYH51103.1"/>
    <property type="molecule type" value="Genomic_DNA"/>
</dbReference>
<feature type="compositionally biased region" description="Basic and acidic residues" evidence="1">
    <location>
        <begin position="16"/>
        <end position="25"/>
    </location>
</feature>
<accession>A0ABY6GK34</accession>
<feature type="region of interest" description="Disordered" evidence="1">
    <location>
        <begin position="1"/>
        <end position="71"/>
    </location>
</feature>
<feature type="compositionally biased region" description="Basic and acidic residues" evidence="1">
    <location>
        <begin position="62"/>
        <end position="71"/>
    </location>
</feature>